<dbReference type="Proteomes" id="UP000025227">
    <property type="component" value="Unplaced"/>
</dbReference>
<accession>A0A7I4Z2U1</accession>
<evidence type="ECO:0000313" key="3">
    <source>
        <dbReference type="WBParaSite" id="HCON_00181300-00001"/>
    </source>
</evidence>
<dbReference type="OrthoDB" id="6631388at2759"/>
<proteinExistence type="predicted"/>
<feature type="domain" description="Reverse transcriptase" evidence="1">
    <location>
        <begin position="40"/>
        <end position="86"/>
    </location>
</feature>
<dbReference type="AlphaFoldDB" id="A0A7I4Z2U1"/>
<dbReference type="Pfam" id="PF00078">
    <property type="entry name" value="RVT_1"/>
    <property type="match status" value="1"/>
</dbReference>
<organism evidence="2 3">
    <name type="scientific">Haemonchus contortus</name>
    <name type="common">Barber pole worm</name>
    <dbReference type="NCBI Taxonomy" id="6289"/>
    <lineage>
        <taxon>Eukaryota</taxon>
        <taxon>Metazoa</taxon>
        <taxon>Ecdysozoa</taxon>
        <taxon>Nematoda</taxon>
        <taxon>Chromadorea</taxon>
        <taxon>Rhabditida</taxon>
        <taxon>Rhabditina</taxon>
        <taxon>Rhabditomorpha</taxon>
        <taxon>Strongyloidea</taxon>
        <taxon>Trichostrongylidae</taxon>
        <taxon>Haemonchus</taxon>
    </lineage>
</organism>
<evidence type="ECO:0000313" key="2">
    <source>
        <dbReference type="Proteomes" id="UP000025227"/>
    </source>
</evidence>
<sequence length="157" mass="17970">MPLFLTLIDLQKLILWDRSSERHASYGWEGMGKKVDGRCSHYLRFADDIVIIAPNIERAEQSLAEFDSTCKKIELRLNLTKTIFMRSGLVPDAPFKQNGTNISGRFIYVYLSQEVSMMNDRDRNRAEGKRGVRSIENIEGLVKETKTSALILSKLRS</sequence>
<name>A0A7I4Z2U1_HAECO</name>
<protein>
    <submittedName>
        <fullName evidence="3">Reverse transcriptase domain-containing protein</fullName>
    </submittedName>
</protein>
<reference evidence="3" key="1">
    <citation type="submission" date="2020-12" db="UniProtKB">
        <authorList>
            <consortium name="WormBaseParasite"/>
        </authorList>
    </citation>
    <scope>IDENTIFICATION</scope>
    <source>
        <strain evidence="3">MHco3</strain>
    </source>
</reference>
<evidence type="ECO:0000259" key="1">
    <source>
        <dbReference type="Pfam" id="PF00078"/>
    </source>
</evidence>
<dbReference type="InterPro" id="IPR000477">
    <property type="entry name" value="RT_dom"/>
</dbReference>
<keyword evidence="2" id="KW-1185">Reference proteome</keyword>
<dbReference type="WBParaSite" id="HCON_00181300-00001">
    <property type="protein sequence ID" value="HCON_00181300-00001"/>
    <property type="gene ID" value="HCON_00181300"/>
</dbReference>